<dbReference type="Pfam" id="PF13503">
    <property type="entry name" value="DUF4123"/>
    <property type="match status" value="1"/>
</dbReference>
<comment type="caution">
    <text evidence="2">The sequence shown here is derived from an EMBL/GenBank/DDBJ whole genome shotgun (WGS) entry which is preliminary data.</text>
</comment>
<reference evidence="2" key="1">
    <citation type="submission" date="2018-05" db="EMBL/GenBank/DDBJ databases">
        <title>Reclassification of Methylarcula marina and Methylarcula terricola as Paracoccus methylarcula sp.nov., comb.nov. and Paracoccus terricola comb.nov.</title>
        <authorList>
            <person name="Shmareva M.N."/>
            <person name="Doronina N.V."/>
            <person name="Vasilenko O.V."/>
            <person name="Tarlachkov S.V."/>
            <person name="Trotsenko Y.A."/>
        </authorList>
    </citation>
    <scope>NUCLEOTIDE SEQUENCE [LARGE SCALE GENOMIC DNA]</scope>
    <source>
        <strain evidence="2">VKM B-2159</strain>
    </source>
</reference>
<dbReference type="InterPro" id="IPR025391">
    <property type="entry name" value="DUF4123"/>
</dbReference>
<dbReference type="RefSeq" id="WP_106692367.1">
    <property type="nucleotide sequence ID" value="NZ_PXNQ02000010.1"/>
</dbReference>
<evidence type="ECO:0000313" key="3">
    <source>
        <dbReference type="Proteomes" id="UP000238137"/>
    </source>
</evidence>
<sequence length="248" mass="28910">MTAAIRKRPQETHSLILLQSDHAMPEIRRHLRRFTMLQTPADPEAPVYFRFYDPRVMIDAMESMRPGFWARFMELFRSVVVPVTPYCLLPEGIALTGSRIGPFDPADSCQGRLLRWALPERSSLKSTDLKVTEREFDTFSERMERRAIHKMARRLHEEHRDVGGSERCLSVAFRAKVLAAEYGLTTVKQVTILARCMLYFGEDFTSRNREASRILNDRTLLPWQKKNQLIDWFIAESRNGPIENFYKG</sequence>
<name>A0A3R7NAU2_9RHOB</name>
<organism evidence="2 3">
    <name type="scientific">Paracoccus methylarcula</name>
    <dbReference type="NCBI Taxonomy" id="72022"/>
    <lineage>
        <taxon>Bacteria</taxon>
        <taxon>Pseudomonadati</taxon>
        <taxon>Pseudomonadota</taxon>
        <taxon>Alphaproteobacteria</taxon>
        <taxon>Rhodobacterales</taxon>
        <taxon>Paracoccaceae</taxon>
        <taxon>Paracoccus</taxon>
    </lineage>
</organism>
<dbReference type="EMBL" id="PXNQ02000010">
    <property type="protein sequence ID" value="RNF33641.1"/>
    <property type="molecule type" value="Genomic_DNA"/>
</dbReference>
<keyword evidence="3" id="KW-1185">Reference proteome</keyword>
<feature type="domain" description="DUF4123" evidence="1">
    <location>
        <begin position="11"/>
        <end position="66"/>
    </location>
</feature>
<evidence type="ECO:0000259" key="1">
    <source>
        <dbReference type="Pfam" id="PF13503"/>
    </source>
</evidence>
<accession>A0A3R7NAU2</accession>
<dbReference type="Proteomes" id="UP000238137">
    <property type="component" value="Unassembled WGS sequence"/>
</dbReference>
<protein>
    <submittedName>
        <fullName evidence="2">DUF4123 domain-containing protein</fullName>
    </submittedName>
</protein>
<gene>
    <name evidence="2" type="ORF">A7A09_016250</name>
</gene>
<evidence type="ECO:0000313" key="2">
    <source>
        <dbReference type="EMBL" id="RNF33641.1"/>
    </source>
</evidence>
<dbReference type="OrthoDB" id="6112377at2"/>
<dbReference type="AlphaFoldDB" id="A0A3R7NAU2"/>
<proteinExistence type="predicted"/>